<feature type="region of interest" description="Disordered" evidence="3">
    <location>
        <begin position="127"/>
        <end position="146"/>
    </location>
</feature>
<dbReference type="Pfam" id="PF02179">
    <property type="entry name" value="BAG"/>
    <property type="match status" value="1"/>
</dbReference>
<dbReference type="PANTHER" id="PTHR33322:SF16">
    <property type="entry name" value="BAG FAMILY MOLECULAR CHAPERONE REGULATOR 6"/>
    <property type="match status" value="1"/>
</dbReference>
<dbReference type="SMART" id="SM00264">
    <property type="entry name" value="BAG"/>
    <property type="match status" value="1"/>
</dbReference>
<protein>
    <submittedName>
        <fullName evidence="5">BAG domain-containing protein</fullName>
    </submittedName>
</protein>
<keyword evidence="1" id="KW-0143">Chaperone</keyword>
<dbReference type="GO" id="GO:0009506">
    <property type="term" value="C:plasmodesma"/>
    <property type="evidence" value="ECO:0007669"/>
    <property type="project" value="TreeGrafter"/>
</dbReference>
<sequence>MYSAYPYSYHHHTTPMPYAPNDDPRAKEIKPHMKMDPSTMILPYQQPWPYGANNPYPVPHEYHGCCNHGYYGGGPYSYRPPYPHYPPPPPSFYSHGLYPPFPGAYPGYHIPPPHYSVEQPRYDYDKKNDDGHRCSSCNRVEDEKKPRIVQEEPEVDKKTNDSLVPLLLKDCPYPIMWVPPEYMKTEPKATEKENKPHDPVLSKHHEPVKKGGNGEIDRKQKNGDDYNSFPYQIFWLPSKNKEMENEKKENNVDLVADKGMPGEKKLLRMKNNDGSGSETESDTSTKHAVQKVIPVKQLQAYEGQKSPKVIQKPKSDSVKNTNNDIEGKASPKASKLPPVCLRIDPLPGKKKSSRSPSPPADKQRSKGSNLEHPKTSQQQTELSEGLKKSKDEQSKGNIKKIQVSDYVKKVEKDRPADPCEDAAKGEGNQSGKGLVCGVTKKKKLLETEAALIIQSAYRGFEVRKSQPLTKLKQISGVRKQVDELKKRIQDLESSSSTIRTHEKQKLIIGETIMSLLLKLDTIQGLHPVVRDTRKSVAKELVCLQEKLDSLTVVKAETPSVESASSTEKVMHLEEDASQEKSDQGQAQSDSNVVKLVDSDLGICENHELKGTESQDVGAEFCDTNVEQKVELHNEKTTEESINNELHGSVETKQPVDNATADKLDQPHAQSDCNTETMESDTCGVKSCEAEDTNAVHATHDVKPEQIGEQGTNFLDTNQHEMSVESELPLDNAIQEKREADDFVTNIKLVESDEACEEVGDVNLDAQVESESQQDTVELTDNQLEMVVETESPVDNGIQGKSDRAESDTNVEFVESDDSCADVHDVNLELQVESGSQQDIVELTNNQLEMPEKEQTAEEVKSDQAQAQSDQTEAQSKSNVEIVESCEHPEVVGVTEYQDDGSVKTHDKELVTECIQLPPKTVVEVDLPTEDATNEVQEDFIVSTEAPKADDADSSTEVLIEDLGGVSPVSPTESRGNDKKLMDENERLRVAVEELMKAGNQQLDVIKELTGRVKDLEKKLSKKKKAKLNKGRCRGSVVKDELRSCVV</sequence>
<reference evidence="5 6" key="1">
    <citation type="journal article" date="2018" name="Mol. Plant">
        <title>The genome of Artemisia annua provides insight into the evolution of Asteraceae family and artemisinin biosynthesis.</title>
        <authorList>
            <person name="Shen Q."/>
            <person name="Zhang L."/>
            <person name="Liao Z."/>
            <person name="Wang S."/>
            <person name="Yan T."/>
            <person name="Shi P."/>
            <person name="Liu M."/>
            <person name="Fu X."/>
            <person name="Pan Q."/>
            <person name="Wang Y."/>
            <person name="Lv Z."/>
            <person name="Lu X."/>
            <person name="Zhang F."/>
            <person name="Jiang W."/>
            <person name="Ma Y."/>
            <person name="Chen M."/>
            <person name="Hao X."/>
            <person name="Li L."/>
            <person name="Tang Y."/>
            <person name="Lv G."/>
            <person name="Zhou Y."/>
            <person name="Sun X."/>
            <person name="Brodelius P.E."/>
            <person name="Rose J.K.C."/>
            <person name="Tang K."/>
        </authorList>
    </citation>
    <scope>NUCLEOTIDE SEQUENCE [LARGE SCALE GENOMIC DNA]</scope>
    <source>
        <strain evidence="6">cv. Huhao1</strain>
        <tissue evidence="5">Leaf</tissue>
    </source>
</reference>
<organism evidence="5 6">
    <name type="scientific">Artemisia annua</name>
    <name type="common">Sweet wormwood</name>
    <dbReference type="NCBI Taxonomy" id="35608"/>
    <lineage>
        <taxon>Eukaryota</taxon>
        <taxon>Viridiplantae</taxon>
        <taxon>Streptophyta</taxon>
        <taxon>Embryophyta</taxon>
        <taxon>Tracheophyta</taxon>
        <taxon>Spermatophyta</taxon>
        <taxon>Magnoliopsida</taxon>
        <taxon>eudicotyledons</taxon>
        <taxon>Gunneridae</taxon>
        <taxon>Pentapetalae</taxon>
        <taxon>asterids</taxon>
        <taxon>campanulids</taxon>
        <taxon>Asterales</taxon>
        <taxon>Asteraceae</taxon>
        <taxon>Asteroideae</taxon>
        <taxon>Anthemideae</taxon>
        <taxon>Artemisiinae</taxon>
        <taxon>Artemisia</taxon>
    </lineage>
</organism>
<dbReference type="GO" id="GO:0006457">
    <property type="term" value="P:protein folding"/>
    <property type="evidence" value="ECO:0007669"/>
    <property type="project" value="TreeGrafter"/>
</dbReference>
<feature type="region of interest" description="Disordered" evidence="3">
    <location>
        <begin position="557"/>
        <end position="589"/>
    </location>
</feature>
<dbReference type="InterPro" id="IPR036533">
    <property type="entry name" value="BAG_dom_sf"/>
</dbReference>
<dbReference type="Gene3D" id="1.20.58.120">
    <property type="entry name" value="BAG domain"/>
    <property type="match status" value="1"/>
</dbReference>
<evidence type="ECO:0000256" key="3">
    <source>
        <dbReference type="SAM" id="MobiDB-lite"/>
    </source>
</evidence>
<feature type="compositionally biased region" description="Basic and acidic residues" evidence="3">
    <location>
        <begin position="361"/>
        <end position="374"/>
    </location>
</feature>
<evidence type="ECO:0000313" key="5">
    <source>
        <dbReference type="EMBL" id="PWA95658.1"/>
    </source>
</evidence>
<dbReference type="SUPFAM" id="SSF63491">
    <property type="entry name" value="BAG domain"/>
    <property type="match status" value="1"/>
</dbReference>
<dbReference type="GO" id="GO:0051087">
    <property type="term" value="F:protein-folding chaperone binding"/>
    <property type="evidence" value="ECO:0007669"/>
    <property type="project" value="InterPro"/>
</dbReference>
<evidence type="ECO:0000259" key="4">
    <source>
        <dbReference type="PROSITE" id="PS51035"/>
    </source>
</evidence>
<dbReference type="InterPro" id="IPR040400">
    <property type="entry name" value="BAG5/6/7/8"/>
</dbReference>
<dbReference type="PANTHER" id="PTHR33322">
    <property type="entry name" value="BAG DOMAIN CONTAINING PROTEIN, EXPRESSED"/>
    <property type="match status" value="1"/>
</dbReference>
<feature type="compositionally biased region" description="Basic and acidic residues" evidence="3">
    <location>
        <begin position="187"/>
        <end position="209"/>
    </location>
</feature>
<comment type="caution">
    <text evidence="5">The sequence shown here is derived from an EMBL/GenBank/DDBJ whole genome shotgun (WGS) entry which is preliminary data.</text>
</comment>
<dbReference type="Proteomes" id="UP000245207">
    <property type="component" value="Unassembled WGS sequence"/>
</dbReference>
<accession>A0A2U1QCD1</accession>
<dbReference type="AlphaFoldDB" id="A0A2U1QCD1"/>
<feature type="domain" description="BAG" evidence="4">
    <location>
        <begin position="473"/>
        <end position="551"/>
    </location>
</feature>
<dbReference type="FunFam" id="1.20.58.120:FF:000010">
    <property type="entry name" value="BAG family molecular chaperone regulator 6"/>
    <property type="match status" value="1"/>
</dbReference>
<feature type="region of interest" description="Disordered" evidence="3">
    <location>
        <begin position="844"/>
        <end position="878"/>
    </location>
</feature>
<dbReference type="OrthoDB" id="787121at2759"/>
<keyword evidence="2" id="KW-0175">Coiled coil</keyword>
<dbReference type="EMBL" id="PKPP01000227">
    <property type="protein sequence ID" value="PWA95658.1"/>
    <property type="molecule type" value="Genomic_DNA"/>
</dbReference>
<feature type="compositionally biased region" description="Basic and acidic residues" evidence="3">
    <location>
        <begin position="568"/>
        <end position="582"/>
    </location>
</feature>
<evidence type="ECO:0000313" key="6">
    <source>
        <dbReference type="Proteomes" id="UP000245207"/>
    </source>
</evidence>
<feature type="compositionally biased region" description="Basic and acidic residues" evidence="3">
    <location>
        <begin position="384"/>
        <end position="394"/>
    </location>
</feature>
<dbReference type="PROSITE" id="PS50096">
    <property type="entry name" value="IQ"/>
    <property type="match status" value="1"/>
</dbReference>
<evidence type="ECO:0000256" key="1">
    <source>
        <dbReference type="ARBA" id="ARBA00023186"/>
    </source>
</evidence>
<feature type="compositionally biased region" description="Polar residues" evidence="3">
    <location>
        <begin position="862"/>
        <end position="878"/>
    </location>
</feature>
<feature type="compositionally biased region" description="Basic and acidic residues" evidence="3">
    <location>
        <begin position="215"/>
        <end position="224"/>
    </location>
</feature>
<keyword evidence="6" id="KW-1185">Reference proteome</keyword>
<dbReference type="InterPro" id="IPR003103">
    <property type="entry name" value="BAG_domain"/>
</dbReference>
<name>A0A2U1QCD1_ARTAN</name>
<feature type="region of interest" description="Disordered" evidence="3">
    <location>
        <begin position="187"/>
        <end position="430"/>
    </location>
</feature>
<proteinExistence type="predicted"/>
<feature type="coiled-coil region" evidence="2">
    <location>
        <begin position="977"/>
        <end position="1025"/>
    </location>
</feature>
<feature type="compositionally biased region" description="Basic and acidic residues" evidence="3">
    <location>
        <begin position="849"/>
        <end position="861"/>
    </location>
</feature>
<gene>
    <name evidence="5" type="ORF">CTI12_AA046250</name>
</gene>
<dbReference type="STRING" id="35608.A0A2U1QCD1"/>
<feature type="region of interest" description="Disordered" evidence="3">
    <location>
        <begin position="790"/>
        <end position="816"/>
    </location>
</feature>
<evidence type="ECO:0000256" key="2">
    <source>
        <dbReference type="SAM" id="Coils"/>
    </source>
</evidence>
<dbReference type="PROSITE" id="PS51035">
    <property type="entry name" value="BAG"/>
    <property type="match status" value="1"/>
</dbReference>
<feature type="compositionally biased region" description="Basic and acidic residues" evidence="3">
    <location>
        <begin position="406"/>
        <end position="424"/>
    </location>
</feature>
<feature type="compositionally biased region" description="Basic and acidic residues" evidence="3">
    <location>
        <begin position="239"/>
        <end position="251"/>
    </location>
</feature>